<feature type="region of interest" description="Disordered" evidence="7">
    <location>
        <begin position="980"/>
        <end position="1024"/>
    </location>
</feature>
<dbReference type="GO" id="GO:0005096">
    <property type="term" value="F:GTPase activator activity"/>
    <property type="evidence" value="ECO:0007669"/>
    <property type="project" value="UniProtKB-KW"/>
</dbReference>
<feature type="compositionally biased region" description="Polar residues" evidence="7">
    <location>
        <begin position="864"/>
        <end position="888"/>
    </location>
</feature>
<dbReference type="CDD" id="cd08204">
    <property type="entry name" value="ArfGap"/>
    <property type="match status" value="1"/>
</dbReference>
<evidence type="ECO:0000256" key="5">
    <source>
        <dbReference type="PROSITE-ProRule" id="PRU00288"/>
    </source>
</evidence>
<dbReference type="Gene3D" id="1.20.1270.60">
    <property type="entry name" value="Arfaptin homology (AH) domain/BAR domain"/>
    <property type="match status" value="1"/>
</dbReference>
<dbReference type="EMBL" id="AMYB01000005">
    <property type="protein sequence ID" value="OAD01778.1"/>
    <property type="molecule type" value="Genomic_DNA"/>
</dbReference>
<organism evidence="10 11">
    <name type="scientific">Mucor lusitanicus CBS 277.49</name>
    <dbReference type="NCBI Taxonomy" id="747725"/>
    <lineage>
        <taxon>Eukaryota</taxon>
        <taxon>Fungi</taxon>
        <taxon>Fungi incertae sedis</taxon>
        <taxon>Mucoromycota</taxon>
        <taxon>Mucoromycotina</taxon>
        <taxon>Mucoromycetes</taxon>
        <taxon>Mucorales</taxon>
        <taxon>Mucorineae</taxon>
        <taxon>Mucoraceae</taxon>
        <taxon>Mucor</taxon>
    </lineage>
</organism>
<dbReference type="SUPFAM" id="SSF57863">
    <property type="entry name" value="ArfGap/RecO-like zinc finger"/>
    <property type="match status" value="1"/>
</dbReference>
<dbReference type="PROSITE" id="PS50003">
    <property type="entry name" value="PH_DOMAIN"/>
    <property type="match status" value="1"/>
</dbReference>
<feature type="compositionally biased region" description="Low complexity" evidence="7">
    <location>
        <begin position="889"/>
        <end position="898"/>
    </location>
</feature>
<reference evidence="10 11" key="1">
    <citation type="submission" date="2015-06" db="EMBL/GenBank/DDBJ databases">
        <title>Expansion of signal transduction pathways in fungi by whole-genome duplication.</title>
        <authorList>
            <consortium name="DOE Joint Genome Institute"/>
            <person name="Corrochano L.M."/>
            <person name="Kuo A."/>
            <person name="Marcet-Houben M."/>
            <person name="Polaino S."/>
            <person name="Salamov A."/>
            <person name="Villalobos J.M."/>
            <person name="Alvarez M.I."/>
            <person name="Avalos J."/>
            <person name="Benito E.P."/>
            <person name="Benoit I."/>
            <person name="Burger G."/>
            <person name="Camino L.P."/>
            <person name="Canovas D."/>
            <person name="Cerda-Olmedo E."/>
            <person name="Cheng J.-F."/>
            <person name="Dominguez A."/>
            <person name="Elias M."/>
            <person name="Eslava A.P."/>
            <person name="Glaser F."/>
            <person name="Grimwood J."/>
            <person name="Gutierrez G."/>
            <person name="Heitman J."/>
            <person name="Henrissat B."/>
            <person name="Iturriaga E.A."/>
            <person name="Lang B.F."/>
            <person name="Lavin J.L."/>
            <person name="Lee S."/>
            <person name="Li W."/>
            <person name="Lindquist E."/>
            <person name="Lopez-Garcia S."/>
            <person name="Luque E.M."/>
            <person name="Marcos A.T."/>
            <person name="Martin J."/>
            <person name="Mccluskey K."/>
            <person name="Medina H.R."/>
            <person name="Miralles-Duran A."/>
            <person name="Miyazaki A."/>
            <person name="Munoz-Torres E."/>
            <person name="Oguiza J.A."/>
            <person name="Ohm R."/>
            <person name="Olmedo M."/>
            <person name="Orejas M."/>
            <person name="Ortiz-Castellanos L."/>
            <person name="Pisabarro A.G."/>
            <person name="Rodriguez-Romero J."/>
            <person name="Ruiz-Herrera J."/>
            <person name="Ruiz-Vazquez R."/>
            <person name="Sanz C."/>
            <person name="Schackwitz W."/>
            <person name="Schmutz J."/>
            <person name="Shahriari M."/>
            <person name="Shelest E."/>
            <person name="Silva-Franco F."/>
            <person name="Soanes D."/>
            <person name="Syed K."/>
            <person name="Tagua V.G."/>
            <person name="Talbot N.J."/>
            <person name="Thon M."/>
            <person name="De Vries R.P."/>
            <person name="Wiebenga A."/>
            <person name="Yadav J.S."/>
            <person name="Braun E.L."/>
            <person name="Baker S."/>
            <person name="Garre V."/>
            <person name="Horwitz B."/>
            <person name="Torres-Martinez S."/>
            <person name="Idnurm A."/>
            <person name="Herrera-Estrella A."/>
            <person name="Gabaldon T."/>
            <person name="Grigoriev I.V."/>
        </authorList>
    </citation>
    <scope>NUCLEOTIDE SEQUENCE [LARGE SCALE GENOMIC DNA]</scope>
    <source>
        <strain evidence="10 11">CBS 277.49</strain>
    </source>
</reference>
<feature type="coiled-coil region" evidence="6">
    <location>
        <begin position="250"/>
        <end position="286"/>
    </location>
</feature>
<sequence length="1024" mass="113202">MSKDEEITDGKASPDDIVATLAENTPHLPTSISKRSFMDDAYLEDGPLFRATIKQLEDRTTQLKQSLKRIIKSASAALDIRRQLSRADETYYEALREMQCAEPLMSHYLNNACHIIQQERTRLDQSLYSQMLAPLRQIYDQDIKMAELKRRQFEEESKEYYASLAKYLKSKKKSSEEEQKKQNQRKNRFDLARFDYLGFLLDVHGGRKENEILFCITDHTIRDFNYYESIATKIEPEKPGLDELVSLMTANSLEQELATNERAAKRKELLCNIDNVDQQLKQTEDGSDQSAAPAIPELNFSQHSNEDVMFKGIRDMEQRDQVVVGRKKEGFLFATSKPSKSTGGFDVTSSSVTWHKYWCVLSGGQLHEYSNWKRQLEPHIDPINLRFATVREARNAERRFCFEVITPHMRRIYQATSEEEAQSWIGTIHNSIESVLNGTSASSANLFDLGAAVSPTATTSTKRHGRSLSGAFKNGFAAVAAAAAAANTGSTNQGAVITSPSQSSTASTKERTSKRQSGLNHSHTNANGVDGNTPSEGAELLVSASSSPNDRFRWSGFSFGSHHDKHNGTNKLSSIQQSTNNNGNYVFSSLPDSEANTRLLSILREDTSNHYCVDCGAKNPDWCSLNLGVLLCIECSGIHRSLGTHISKIRSLTLDSTSYTPDIVELLKSIGNARSNAIWDARFEKTPSASTGATTTTHIPRPNPTDSRALKLAYIQAKYVGRQFVKKPSEEDSQLTADELLFEAIDQDDIPKALLALASGGNVNSSRPDSTKSPRISLLLPSPHHTQQQQHAAQKFLPFLMDLDDESSKKLEVNDSEDKDGKQEEADGHYIVRYALHYALLHGREATSDELFYPSPVVLQSSSSIKTNNTETGGDGSSILSASSENAPVTTNTTSTSTSVSPRKIIFPMAEFLLQNGADTGIVDPETGLTLADLVGMGSIVNDNAIAYISMKNTARGQSAITRSSTILNQHLLSLQQQSIKEEEATSNPSSTEDLSRIEEASANDIPPPLPPRKDNHPLPSLDQ</sequence>
<dbReference type="SUPFAM" id="SSF50729">
    <property type="entry name" value="PH domain-like"/>
    <property type="match status" value="1"/>
</dbReference>
<dbReference type="FunFam" id="2.30.29.30:FF:000252">
    <property type="entry name" value="ARF GTPase activator (Csx2)"/>
    <property type="match status" value="1"/>
</dbReference>
<dbReference type="Pfam" id="PF00169">
    <property type="entry name" value="PH"/>
    <property type="match status" value="1"/>
</dbReference>
<dbReference type="OrthoDB" id="10266696at2759"/>
<dbReference type="PRINTS" id="PR00405">
    <property type="entry name" value="REVINTRACTNG"/>
</dbReference>
<dbReference type="SMART" id="SM00233">
    <property type="entry name" value="PH"/>
    <property type="match status" value="1"/>
</dbReference>
<dbReference type="GO" id="GO:0005737">
    <property type="term" value="C:cytoplasm"/>
    <property type="evidence" value="ECO:0007669"/>
    <property type="project" value="InterPro"/>
</dbReference>
<evidence type="ECO:0000313" key="10">
    <source>
        <dbReference type="EMBL" id="OAD01778.1"/>
    </source>
</evidence>
<protein>
    <recommendedName>
        <fullName evidence="12">ArfGap-domain-containing protein</fullName>
    </recommendedName>
</protein>
<dbReference type="InterPro" id="IPR001849">
    <property type="entry name" value="PH_domain"/>
</dbReference>
<feature type="region of interest" description="Disordered" evidence="7">
    <location>
        <begin position="760"/>
        <end position="791"/>
    </location>
</feature>
<dbReference type="InterPro" id="IPR037278">
    <property type="entry name" value="ARFGAP/RecO"/>
</dbReference>
<feature type="region of interest" description="Disordered" evidence="7">
    <location>
        <begin position="864"/>
        <end position="898"/>
    </location>
</feature>
<feature type="compositionally biased region" description="Polar residues" evidence="7">
    <location>
        <begin position="761"/>
        <end position="774"/>
    </location>
</feature>
<dbReference type="SUPFAM" id="SSF103657">
    <property type="entry name" value="BAR/IMD domain-like"/>
    <property type="match status" value="1"/>
</dbReference>
<accession>A0A168JYR3</accession>
<dbReference type="AlphaFoldDB" id="A0A168JYR3"/>
<dbReference type="InterPro" id="IPR011993">
    <property type="entry name" value="PH-like_dom_sf"/>
</dbReference>
<dbReference type="Gene3D" id="2.30.29.30">
    <property type="entry name" value="Pleckstrin-homology domain (PH domain)/Phosphotyrosine-binding domain (PTB)"/>
    <property type="match status" value="1"/>
</dbReference>
<name>A0A168JYR3_MUCCL</name>
<dbReference type="InterPro" id="IPR045258">
    <property type="entry name" value="ACAP1/2/3-like"/>
</dbReference>
<dbReference type="VEuPathDB" id="FungiDB:MUCCIDRAFT_111120"/>
<keyword evidence="2" id="KW-0479">Metal-binding</keyword>
<dbReference type="STRING" id="747725.A0A168JYR3"/>
<dbReference type="PANTHER" id="PTHR23180:SF160">
    <property type="entry name" value="ADP-RIBOSYLATION FACTOR GTPASE-ACTIVATING PROTEIN EFFECTOR PROTEIN 1"/>
    <property type="match status" value="1"/>
</dbReference>
<dbReference type="Pfam" id="PF01412">
    <property type="entry name" value="ArfGap"/>
    <property type="match status" value="1"/>
</dbReference>
<feature type="compositionally biased region" description="Polar residues" evidence="7">
    <location>
        <begin position="515"/>
        <end position="535"/>
    </location>
</feature>
<dbReference type="InterPro" id="IPR027267">
    <property type="entry name" value="AH/BAR_dom_sf"/>
</dbReference>
<gene>
    <name evidence="10" type="ORF">MUCCIDRAFT_111120</name>
</gene>
<feature type="compositionally biased region" description="Polar residues" evidence="7">
    <location>
        <begin position="488"/>
        <end position="507"/>
    </location>
</feature>
<evidence type="ECO:0000256" key="1">
    <source>
        <dbReference type="ARBA" id="ARBA00022468"/>
    </source>
</evidence>
<dbReference type="InterPro" id="IPR004148">
    <property type="entry name" value="BAR_dom"/>
</dbReference>
<keyword evidence="11" id="KW-1185">Reference proteome</keyword>
<evidence type="ECO:0000256" key="4">
    <source>
        <dbReference type="ARBA" id="ARBA00022833"/>
    </source>
</evidence>
<dbReference type="InterPro" id="IPR038508">
    <property type="entry name" value="ArfGAP_dom_sf"/>
</dbReference>
<evidence type="ECO:0000256" key="7">
    <source>
        <dbReference type="SAM" id="MobiDB-lite"/>
    </source>
</evidence>
<evidence type="ECO:0008006" key="12">
    <source>
        <dbReference type="Google" id="ProtNLM"/>
    </source>
</evidence>
<dbReference type="Proteomes" id="UP000077051">
    <property type="component" value="Unassembled WGS sequence"/>
</dbReference>
<evidence type="ECO:0000256" key="6">
    <source>
        <dbReference type="SAM" id="Coils"/>
    </source>
</evidence>
<proteinExistence type="predicted"/>
<dbReference type="PANTHER" id="PTHR23180">
    <property type="entry name" value="CENTAURIN/ARF"/>
    <property type="match status" value="1"/>
</dbReference>
<dbReference type="FunFam" id="1.10.220.150:FF:000009">
    <property type="entry name" value="stromal membrane-associated protein 1 isoform X1"/>
    <property type="match status" value="1"/>
</dbReference>
<keyword evidence="6" id="KW-0175">Coiled coil</keyword>
<evidence type="ECO:0000256" key="2">
    <source>
        <dbReference type="ARBA" id="ARBA00022723"/>
    </source>
</evidence>
<keyword evidence="3 5" id="KW-0863">Zinc-finger</keyword>
<evidence type="ECO:0000259" key="8">
    <source>
        <dbReference type="PROSITE" id="PS50003"/>
    </source>
</evidence>
<keyword evidence="4" id="KW-0862">Zinc</keyword>
<keyword evidence="1" id="KW-0343">GTPase activation</keyword>
<comment type="caution">
    <text evidence="10">The sequence shown here is derived from an EMBL/GenBank/DDBJ whole genome shotgun (WGS) entry which is preliminary data.</text>
</comment>
<dbReference type="Pfam" id="PF16746">
    <property type="entry name" value="BAR_3"/>
    <property type="match status" value="1"/>
</dbReference>
<evidence type="ECO:0000313" key="11">
    <source>
        <dbReference type="Proteomes" id="UP000077051"/>
    </source>
</evidence>
<dbReference type="InterPro" id="IPR001164">
    <property type="entry name" value="ArfGAP_dom"/>
</dbReference>
<dbReference type="SMART" id="SM00105">
    <property type="entry name" value="ArfGap"/>
    <property type="match status" value="1"/>
</dbReference>
<dbReference type="PROSITE" id="PS50115">
    <property type="entry name" value="ARFGAP"/>
    <property type="match status" value="1"/>
</dbReference>
<evidence type="ECO:0000256" key="3">
    <source>
        <dbReference type="ARBA" id="ARBA00022771"/>
    </source>
</evidence>
<feature type="domain" description="PH" evidence="8">
    <location>
        <begin position="325"/>
        <end position="433"/>
    </location>
</feature>
<evidence type="ECO:0000259" key="9">
    <source>
        <dbReference type="PROSITE" id="PS50115"/>
    </source>
</evidence>
<feature type="domain" description="Arf-GAP" evidence="9">
    <location>
        <begin position="597"/>
        <end position="732"/>
    </location>
</feature>
<dbReference type="Gene3D" id="1.10.220.150">
    <property type="entry name" value="Arf GTPase activating protein"/>
    <property type="match status" value="1"/>
</dbReference>
<feature type="region of interest" description="Disordered" evidence="7">
    <location>
        <begin position="488"/>
        <end position="536"/>
    </location>
</feature>
<dbReference type="GO" id="GO:0008270">
    <property type="term" value="F:zinc ion binding"/>
    <property type="evidence" value="ECO:0007669"/>
    <property type="project" value="UniProtKB-KW"/>
</dbReference>